<dbReference type="RefSeq" id="WP_419193246.1">
    <property type="nucleotide sequence ID" value="NZ_CP036279.1"/>
</dbReference>
<dbReference type="CDD" id="cd13565">
    <property type="entry name" value="PBP2_PstS"/>
    <property type="match status" value="1"/>
</dbReference>
<dbReference type="InterPro" id="IPR024370">
    <property type="entry name" value="PBP_domain"/>
</dbReference>
<dbReference type="Pfam" id="PF12849">
    <property type="entry name" value="PBP_like_2"/>
    <property type="match status" value="1"/>
</dbReference>
<name>A0A518AZA9_9BACT</name>
<evidence type="ECO:0000256" key="1">
    <source>
        <dbReference type="ARBA" id="ARBA00002841"/>
    </source>
</evidence>
<comment type="similarity">
    <text evidence="2 6">Belongs to the PstS family.</text>
</comment>
<proteinExistence type="inferred from homology"/>
<dbReference type="InterPro" id="IPR050962">
    <property type="entry name" value="Phosphate-bind_PstS"/>
</dbReference>
<dbReference type="KEGG" id="knv:Pan216_08830"/>
<dbReference type="PROSITE" id="PS51257">
    <property type="entry name" value="PROKAR_LIPOPROTEIN"/>
    <property type="match status" value="1"/>
</dbReference>
<evidence type="ECO:0000256" key="6">
    <source>
        <dbReference type="PIRNR" id="PIRNR002756"/>
    </source>
</evidence>
<dbReference type="SUPFAM" id="SSF53850">
    <property type="entry name" value="Periplasmic binding protein-like II"/>
    <property type="match status" value="1"/>
</dbReference>
<evidence type="ECO:0000313" key="9">
    <source>
        <dbReference type="EMBL" id="QDU60046.1"/>
    </source>
</evidence>
<keyword evidence="10" id="KW-1185">Reference proteome</keyword>
<evidence type="ECO:0000313" key="10">
    <source>
        <dbReference type="Proteomes" id="UP000317093"/>
    </source>
</evidence>
<dbReference type="PANTHER" id="PTHR42996:SF1">
    <property type="entry name" value="PHOSPHATE-BINDING PROTEIN PSTS"/>
    <property type="match status" value="1"/>
</dbReference>
<dbReference type="PIRSF" id="PIRSF002756">
    <property type="entry name" value="PstS"/>
    <property type="match status" value="1"/>
</dbReference>
<evidence type="ECO:0000256" key="3">
    <source>
        <dbReference type="ARBA" id="ARBA00011529"/>
    </source>
</evidence>
<keyword evidence="7" id="KW-0732">Signal</keyword>
<dbReference type="EMBL" id="CP036279">
    <property type="protein sequence ID" value="QDU60046.1"/>
    <property type="molecule type" value="Genomic_DNA"/>
</dbReference>
<gene>
    <name evidence="9" type="primary">pstS_1</name>
    <name evidence="9" type="ORF">Pan216_08830</name>
</gene>
<feature type="domain" description="PBP" evidence="8">
    <location>
        <begin position="33"/>
        <end position="319"/>
    </location>
</feature>
<organism evidence="9 10">
    <name type="scientific">Kolteria novifilia</name>
    <dbReference type="NCBI Taxonomy" id="2527975"/>
    <lineage>
        <taxon>Bacteria</taxon>
        <taxon>Pseudomonadati</taxon>
        <taxon>Planctomycetota</taxon>
        <taxon>Planctomycetia</taxon>
        <taxon>Kolteriales</taxon>
        <taxon>Kolteriaceae</taxon>
        <taxon>Kolteria</taxon>
    </lineage>
</organism>
<dbReference type="NCBIfam" id="TIGR00975">
    <property type="entry name" value="3a0107s03"/>
    <property type="match status" value="1"/>
</dbReference>
<keyword evidence="5 6" id="KW-0592">Phosphate transport</keyword>
<evidence type="ECO:0000256" key="7">
    <source>
        <dbReference type="SAM" id="SignalP"/>
    </source>
</evidence>
<dbReference type="AlphaFoldDB" id="A0A518AZA9"/>
<feature type="signal peptide" evidence="7">
    <location>
        <begin position="1"/>
        <end position="23"/>
    </location>
</feature>
<dbReference type="Proteomes" id="UP000317093">
    <property type="component" value="Chromosome"/>
</dbReference>
<dbReference type="PANTHER" id="PTHR42996">
    <property type="entry name" value="PHOSPHATE-BINDING PROTEIN PSTS"/>
    <property type="match status" value="1"/>
</dbReference>
<accession>A0A518AZA9</accession>
<evidence type="ECO:0000256" key="5">
    <source>
        <dbReference type="ARBA" id="ARBA00022592"/>
    </source>
</evidence>
<comment type="subunit">
    <text evidence="3">The complex is composed of two ATP-binding proteins (PstB), two transmembrane proteins (PstC and PstA) and a solute-binding protein (PstS).</text>
</comment>
<reference evidence="9 10" key="1">
    <citation type="submission" date="2019-02" db="EMBL/GenBank/DDBJ databases">
        <title>Deep-cultivation of Planctomycetes and their phenomic and genomic characterization uncovers novel biology.</title>
        <authorList>
            <person name="Wiegand S."/>
            <person name="Jogler M."/>
            <person name="Boedeker C."/>
            <person name="Pinto D."/>
            <person name="Vollmers J."/>
            <person name="Rivas-Marin E."/>
            <person name="Kohn T."/>
            <person name="Peeters S.H."/>
            <person name="Heuer A."/>
            <person name="Rast P."/>
            <person name="Oberbeckmann S."/>
            <person name="Bunk B."/>
            <person name="Jeske O."/>
            <person name="Meyerdierks A."/>
            <person name="Storesund J.E."/>
            <person name="Kallscheuer N."/>
            <person name="Luecker S."/>
            <person name="Lage O.M."/>
            <person name="Pohl T."/>
            <person name="Merkel B.J."/>
            <person name="Hornburger P."/>
            <person name="Mueller R.-W."/>
            <person name="Bruemmer F."/>
            <person name="Labrenz M."/>
            <person name="Spormann A.M."/>
            <person name="Op den Camp H."/>
            <person name="Overmann J."/>
            <person name="Amann R."/>
            <person name="Jetten M.S.M."/>
            <person name="Mascher T."/>
            <person name="Medema M.H."/>
            <person name="Devos D.P."/>
            <person name="Kaster A.-K."/>
            <person name="Ovreas L."/>
            <person name="Rohde M."/>
            <person name="Galperin M.Y."/>
            <person name="Jogler C."/>
        </authorList>
    </citation>
    <scope>NUCLEOTIDE SEQUENCE [LARGE SCALE GENOMIC DNA]</scope>
    <source>
        <strain evidence="9 10">Pan216</strain>
    </source>
</reference>
<evidence type="ECO:0000256" key="4">
    <source>
        <dbReference type="ARBA" id="ARBA00022448"/>
    </source>
</evidence>
<dbReference type="GO" id="GO:0043190">
    <property type="term" value="C:ATP-binding cassette (ABC) transporter complex"/>
    <property type="evidence" value="ECO:0007669"/>
    <property type="project" value="InterPro"/>
</dbReference>
<evidence type="ECO:0000259" key="8">
    <source>
        <dbReference type="Pfam" id="PF12849"/>
    </source>
</evidence>
<dbReference type="GO" id="GO:0042301">
    <property type="term" value="F:phosphate ion binding"/>
    <property type="evidence" value="ECO:0007669"/>
    <property type="project" value="InterPro"/>
</dbReference>
<feature type="chain" id="PRO_5021902215" description="Phosphate-binding protein" evidence="7">
    <location>
        <begin position="24"/>
        <end position="371"/>
    </location>
</feature>
<dbReference type="Gene3D" id="3.40.190.10">
    <property type="entry name" value="Periplasmic binding protein-like II"/>
    <property type="match status" value="2"/>
</dbReference>
<keyword evidence="4 6" id="KW-0813">Transport</keyword>
<comment type="function">
    <text evidence="1">Part of the ABC transporter complex PstSACB involved in phosphate import.</text>
</comment>
<sequence length="371" mass="39993" precursor="true">MFRSQVKTLLLATLLVALGASCAQHSSSDDSEKVVTIKGVGGTLIEPLLKTWFFEFQRENPNYQMEFEARGSGEGIAAFLHGKVNFATSNVPLTEKQMASVPRGALNIPVAAAPIVFAYNLPGDLETNAFKLTHEALASIYLGEVKKWNDPIIAKANPELKLPEKEIVLVYEGRQDGTTYALTRYLSTISTSWKEGPGTGLSVNWPVIGISGEGNSSIAQLVQDNDGSIGYLGYSFASITKLPMASLQNRAGEFVAPSVNSGIAALNDTPFDDNFHMQVFDPTGVDAYPIIACAWVLSYKNTNNAAISTGLKKFLDHVLTEGQQVSESAGYIPIPADRLPKILALTSQIKTVQGASVSKEEQNQGQFMIGQ</sequence>
<dbReference type="InterPro" id="IPR005673">
    <property type="entry name" value="ABC_phos-bd_PstS"/>
</dbReference>
<dbReference type="GO" id="GO:0035435">
    <property type="term" value="P:phosphate ion transmembrane transport"/>
    <property type="evidence" value="ECO:0007669"/>
    <property type="project" value="InterPro"/>
</dbReference>
<protein>
    <recommendedName>
        <fullName evidence="6">Phosphate-binding protein</fullName>
    </recommendedName>
</protein>
<evidence type="ECO:0000256" key="2">
    <source>
        <dbReference type="ARBA" id="ARBA00008725"/>
    </source>
</evidence>